<dbReference type="Proteomes" id="UP000593737">
    <property type="component" value="Chromosome"/>
</dbReference>
<dbReference type="PANTHER" id="PTHR44103:SF1">
    <property type="entry name" value="PROPROTEIN CONVERTASE P"/>
    <property type="match status" value="1"/>
</dbReference>
<dbReference type="AlphaFoldDB" id="A0A7S8J0M5"/>
<protein>
    <recommendedName>
        <fullName evidence="4">FG-GAP repeat protein</fullName>
    </recommendedName>
</protein>
<dbReference type="SUPFAM" id="SSF69318">
    <property type="entry name" value="Integrin alpha N-terminal domain"/>
    <property type="match status" value="2"/>
</dbReference>
<proteinExistence type="predicted"/>
<dbReference type="Pfam" id="PF13517">
    <property type="entry name" value="FG-GAP_3"/>
    <property type="match status" value="2"/>
</dbReference>
<dbReference type="InterPro" id="IPR028994">
    <property type="entry name" value="Integrin_alpha_N"/>
</dbReference>
<accession>A0A7S8J0M5</accession>
<dbReference type="KEGG" id="nkf:Nkreftii_004166"/>
<sequence length="441" mass="46099">MRNRSAHCAFAFGVIAIGAALIGDTMGYAQLGTNQKSVQNAPTPQILWRAEVGRQPIDIKAGDITGDGKPDVVIAYSVGTNPGSSIVAIDNAGQILWRFATETQAAVWNVAIGDIDGDGINDVAGYESQLPSFLYAIKNDGTLLWKFQLPRTGSGNEVGDHVKIADVTGDGRNEVIVGAPGASAVYVFNKDGVVVQSYSVPATGVASIPFIEVADLSGDGINDILISYGFRCPPCGIRVMDSSGNLLWDFPHAVRLGGVAVGDINNDGKPEVIASEFFGSKVIAISNSGNLLWSLPLEGDTTAVALGILKEEGPPHILAGSGGRVNLIDTDGKLVWTLDANANVYKVSFGQLTGRGKKEIAAATTSGDFGDMGGVLFLDSQGKVKRFLAGEQGRFSENIGFRDLVVADVDGDGIDEVVAISSHEGDEGFASAVQMPGKKKD</sequence>
<evidence type="ECO:0000256" key="1">
    <source>
        <dbReference type="ARBA" id="ARBA00022729"/>
    </source>
</evidence>
<reference evidence="2 3" key="1">
    <citation type="journal article" date="2020" name="ISME J.">
        <title>Enrichment and physiological characterization of a novel comammox Nitrospira indicates ammonium inhibition of complete nitrification.</title>
        <authorList>
            <person name="Sakoula D."/>
            <person name="Koch H."/>
            <person name="Frank J."/>
            <person name="Jetten M.S.M."/>
            <person name="van Kessel M.A.H.J."/>
            <person name="Lucker S."/>
        </authorList>
    </citation>
    <scope>NUCLEOTIDE SEQUENCE [LARGE SCALE GENOMIC DNA]</scope>
    <source>
        <strain evidence="2">Comreactor17</strain>
    </source>
</reference>
<dbReference type="PANTHER" id="PTHR44103">
    <property type="entry name" value="PROPROTEIN CONVERTASE P"/>
    <property type="match status" value="1"/>
</dbReference>
<evidence type="ECO:0008006" key="4">
    <source>
        <dbReference type="Google" id="ProtNLM"/>
    </source>
</evidence>
<evidence type="ECO:0000313" key="2">
    <source>
        <dbReference type="EMBL" id="QPD06392.1"/>
    </source>
</evidence>
<organism evidence="2 3">
    <name type="scientific">Candidatus Nitrospira kreftii</name>
    <dbReference type="NCBI Taxonomy" id="2652173"/>
    <lineage>
        <taxon>Bacteria</taxon>
        <taxon>Pseudomonadati</taxon>
        <taxon>Nitrospirota</taxon>
        <taxon>Nitrospiria</taxon>
        <taxon>Nitrospirales</taxon>
        <taxon>Nitrospiraceae</taxon>
        <taxon>Nitrospira</taxon>
    </lineage>
</organism>
<evidence type="ECO:0000313" key="3">
    <source>
        <dbReference type="Proteomes" id="UP000593737"/>
    </source>
</evidence>
<dbReference type="EMBL" id="CP047423">
    <property type="protein sequence ID" value="QPD06392.1"/>
    <property type="molecule type" value="Genomic_DNA"/>
</dbReference>
<gene>
    <name evidence="2" type="ORF">Nkreftii_004166</name>
</gene>
<name>A0A7S8J0M5_9BACT</name>
<dbReference type="Gene3D" id="2.130.10.130">
    <property type="entry name" value="Integrin alpha, N-terminal"/>
    <property type="match status" value="1"/>
</dbReference>
<dbReference type="InterPro" id="IPR013517">
    <property type="entry name" value="FG-GAP"/>
</dbReference>
<keyword evidence="1" id="KW-0732">Signal</keyword>